<feature type="compositionally biased region" description="Low complexity" evidence="1">
    <location>
        <begin position="75"/>
        <end position="95"/>
    </location>
</feature>
<proteinExistence type="predicted"/>
<evidence type="ECO:0000313" key="2">
    <source>
        <dbReference type="EMBL" id="KAG2535769.1"/>
    </source>
</evidence>
<feature type="region of interest" description="Disordered" evidence="1">
    <location>
        <begin position="28"/>
        <end position="114"/>
    </location>
</feature>
<dbReference type="Proteomes" id="UP000823388">
    <property type="component" value="Chromosome 9N"/>
</dbReference>
<dbReference type="AlphaFoldDB" id="A0A8T0MKE9"/>
<protein>
    <submittedName>
        <fullName evidence="2">Uncharacterized protein</fullName>
    </submittedName>
</protein>
<evidence type="ECO:0000256" key="1">
    <source>
        <dbReference type="SAM" id="MobiDB-lite"/>
    </source>
</evidence>
<name>A0A8T0MKE9_PANVG</name>
<accession>A0A8T0MKE9</accession>
<keyword evidence="3" id="KW-1185">Reference proteome</keyword>
<dbReference type="EMBL" id="CM029054">
    <property type="protein sequence ID" value="KAG2535769.1"/>
    <property type="molecule type" value="Genomic_DNA"/>
</dbReference>
<organism evidence="2 3">
    <name type="scientific">Panicum virgatum</name>
    <name type="common">Blackwell switchgrass</name>
    <dbReference type="NCBI Taxonomy" id="38727"/>
    <lineage>
        <taxon>Eukaryota</taxon>
        <taxon>Viridiplantae</taxon>
        <taxon>Streptophyta</taxon>
        <taxon>Embryophyta</taxon>
        <taxon>Tracheophyta</taxon>
        <taxon>Spermatophyta</taxon>
        <taxon>Magnoliopsida</taxon>
        <taxon>Liliopsida</taxon>
        <taxon>Poales</taxon>
        <taxon>Poaceae</taxon>
        <taxon>PACMAD clade</taxon>
        <taxon>Panicoideae</taxon>
        <taxon>Panicodae</taxon>
        <taxon>Paniceae</taxon>
        <taxon>Panicinae</taxon>
        <taxon>Panicum</taxon>
        <taxon>Panicum sect. Hiantes</taxon>
    </lineage>
</organism>
<gene>
    <name evidence="2" type="ORF">PVAP13_9NG137473</name>
</gene>
<comment type="caution">
    <text evidence="2">The sequence shown here is derived from an EMBL/GenBank/DDBJ whole genome shotgun (WGS) entry which is preliminary data.</text>
</comment>
<feature type="region of interest" description="Disordered" evidence="1">
    <location>
        <begin position="145"/>
        <end position="169"/>
    </location>
</feature>
<sequence>MPAAFAASWPRLAASCRAAGAGALARPLLSAPPGQPDPRPGLLLNMPPRRPRSRPRAPAAACQPTSSSTRLRDVLSSPSPARPLLLAARTTRSAPRAPPRRPCPRRPPCARGTGPATIAAVSAYRPTPTTTAAPTSPAAVVLLLGRPPSPFGLPRQVPPTAGSKSDLES</sequence>
<evidence type="ECO:0000313" key="3">
    <source>
        <dbReference type="Proteomes" id="UP000823388"/>
    </source>
</evidence>
<reference evidence="2" key="1">
    <citation type="submission" date="2020-05" db="EMBL/GenBank/DDBJ databases">
        <title>WGS assembly of Panicum virgatum.</title>
        <authorList>
            <person name="Lovell J.T."/>
            <person name="Jenkins J."/>
            <person name="Shu S."/>
            <person name="Juenger T.E."/>
            <person name="Schmutz J."/>
        </authorList>
    </citation>
    <scope>NUCLEOTIDE SEQUENCE</scope>
    <source>
        <strain evidence="2">AP13</strain>
    </source>
</reference>